<dbReference type="EMBL" id="HG792019">
    <property type="protein sequence ID" value="CDM36379.1"/>
    <property type="molecule type" value="Genomic_DNA"/>
</dbReference>
<evidence type="ECO:0000313" key="1">
    <source>
        <dbReference type="EMBL" id="CDM36379.1"/>
    </source>
</evidence>
<accession>W6QQM5</accession>
<organism evidence="1 2">
    <name type="scientific">Penicillium roqueforti (strain FM164)</name>
    <dbReference type="NCBI Taxonomy" id="1365484"/>
    <lineage>
        <taxon>Eukaryota</taxon>
        <taxon>Fungi</taxon>
        <taxon>Dikarya</taxon>
        <taxon>Ascomycota</taxon>
        <taxon>Pezizomycotina</taxon>
        <taxon>Eurotiomycetes</taxon>
        <taxon>Eurotiomycetidae</taxon>
        <taxon>Eurotiales</taxon>
        <taxon>Aspergillaceae</taxon>
        <taxon>Penicillium</taxon>
    </lineage>
</organism>
<gene>
    <name evidence="1" type="ORF">PROQFM164_S05g000212</name>
</gene>
<dbReference type="Proteomes" id="UP000030686">
    <property type="component" value="Unassembled WGS sequence"/>
</dbReference>
<proteinExistence type="predicted"/>
<protein>
    <submittedName>
        <fullName evidence="1">Uncharacterized protein</fullName>
    </submittedName>
</protein>
<sequence length="61" mass="6697">MEPVTVQVIEYVSVLLQEGKELEYEALVERIGIRDGVDCRGDGRSRRLATGDSGTASRVIC</sequence>
<name>W6QQM5_PENRF</name>
<reference evidence="1" key="1">
    <citation type="journal article" date="2014" name="Nat. Commun.">
        <title>Multiple recent horizontal transfers of a large genomic region in cheese making fungi.</title>
        <authorList>
            <person name="Cheeseman K."/>
            <person name="Ropars J."/>
            <person name="Renault P."/>
            <person name="Dupont J."/>
            <person name="Gouzy J."/>
            <person name="Branca A."/>
            <person name="Abraham A.L."/>
            <person name="Ceppi M."/>
            <person name="Conseiller E."/>
            <person name="Debuchy R."/>
            <person name="Malagnac F."/>
            <person name="Goarin A."/>
            <person name="Silar P."/>
            <person name="Lacoste S."/>
            <person name="Sallet E."/>
            <person name="Bensimon A."/>
            <person name="Giraud T."/>
            <person name="Brygoo Y."/>
        </authorList>
    </citation>
    <scope>NUCLEOTIDE SEQUENCE [LARGE SCALE GENOMIC DNA]</scope>
    <source>
        <strain evidence="1">FM164</strain>
    </source>
</reference>
<evidence type="ECO:0000313" key="2">
    <source>
        <dbReference type="Proteomes" id="UP000030686"/>
    </source>
</evidence>
<dbReference type="AlphaFoldDB" id="W6QQM5"/>
<keyword evidence="2" id="KW-1185">Reference proteome</keyword>